<feature type="compositionally biased region" description="Acidic residues" evidence="11">
    <location>
        <begin position="619"/>
        <end position="634"/>
    </location>
</feature>
<feature type="domain" description="Mis18" evidence="12">
    <location>
        <begin position="146"/>
        <end position="268"/>
    </location>
</feature>
<keyword evidence="3" id="KW-0158">Chromosome</keyword>
<keyword evidence="14" id="KW-1185">Reference proteome</keyword>
<comment type="caution">
    <text evidence="13">The sequence shown here is derived from an EMBL/GenBank/DDBJ whole genome shotgun (WGS) entry which is preliminary data.</text>
</comment>
<dbReference type="GO" id="GO:0000775">
    <property type="term" value="C:chromosome, centromeric region"/>
    <property type="evidence" value="ECO:0007669"/>
    <property type="project" value="UniProtKB-SubCell"/>
</dbReference>
<evidence type="ECO:0000313" key="14">
    <source>
        <dbReference type="Proteomes" id="UP000078113"/>
    </source>
</evidence>
<organism evidence="13 14">
    <name type="scientific">Tilletia walkeri</name>
    <dbReference type="NCBI Taxonomy" id="117179"/>
    <lineage>
        <taxon>Eukaryota</taxon>
        <taxon>Fungi</taxon>
        <taxon>Dikarya</taxon>
        <taxon>Basidiomycota</taxon>
        <taxon>Ustilaginomycotina</taxon>
        <taxon>Exobasidiomycetes</taxon>
        <taxon>Tilletiales</taxon>
        <taxon>Tilletiaceae</taxon>
        <taxon>Tilletia</taxon>
    </lineage>
</organism>
<evidence type="ECO:0000256" key="11">
    <source>
        <dbReference type="SAM" id="MobiDB-lite"/>
    </source>
</evidence>
<evidence type="ECO:0000256" key="8">
    <source>
        <dbReference type="ARBA" id="ARBA00023242"/>
    </source>
</evidence>
<keyword evidence="10" id="KW-0137">Centromere</keyword>
<feature type="compositionally biased region" description="Low complexity" evidence="11">
    <location>
        <begin position="473"/>
        <end position="496"/>
    </location>
</feature>
<dbReference type="GO" id="GO:0051301">
    <property type="term" value="P:cell division"/>
    <property type="evidence" value="ECO:0007669"/>
    <property type="project" value="UniProtKB-KW"/>
</dbReference>
<evidence type="ECO:0000256" key="7">
    <source>
        <dbReference type="ARBA" id="ARBA00022833"/>
    </source>
</evidence>
<feature type="compositionally biased region" description="Acidic residues" evidence="11">
    <location>
        <begin position="519"/>
        <end position="532"/>
    </location>
</feature>
<feature type="compositionally biased region" description="Polar residues" evidence="11">
    <location>
        <begin position="85"/>
        <end position="96"/>
    </location>
</feature>
<dbReference type="Proteomes" id="UP000078113">
    <property type="component" value="Unassembled WGS sequence"/>
</dbReference>
<evidence type="ECO:0000256" key="6">
    <source>
        <dbReference type="ARBA" id="ARBA00022776"/>
    </source>
</evidence>
<keyword evidence="5" id="KW-0479">Metal-binding</keyword>
<protein>
    <recommendedName>
        <fullName evidence="12">Mis18 domain-containing protein</fullName>
    </recommendedName>
</protein>
<keyword evidence="8" id="KW-0539">Nucleus</keyword>
<proteinExistence type="predicted"/>
<accession>A0A8X7T805</accession>
<feature type="compositionally biased region" description="Gly residues" evidence="11">
    <location>
        <begin position="23"/>
        <end position="39"/>
    </location>
</feature>
<dbReference type="Pfam" id="PF03226">
    <property type="entry name" value="Yippee-Mis18"/>
    <property type="match status" value="1"/>
</dbReference>
<feature type="compositionally biased region" description="Polar residues" evidence="11">
    <location>
        <begin position="429"/>
        <end position="457"/>
    </location>
</feature>
<dbReference type="PANTHER" id="PTHR16431">
    <property type="entry name" value="NEUROGENIC PROTEIN MASTERMIND"/>
    <property type="match status" value="1"/>
</dbReference>
<feature type="compositionally biased region" description="Low complexity" evidence="11">
    <location>
        <begin position="588"/>
        <end position="606"/>
    </location>
</feature>
<dbReference type="EMBL" id="LWDG02000008">
    <property type="protein sequence ID" value="KAE8271874.1"/>
    <property type="molecule type" value="Genomic_DNA"/>
</dbReference>
<evidence type="ECO:0000256" key="9">
    <source>
        <dbReference type="ARBA" id="ARBA00023306"/>
    </source>
</evidence>
<name>A0A8X7T805_9BASI</name>
<dbReference type="GO" id="GO:0034080">
    <property type="term" value="P:CENP-A containing chromatin assembly"/>
    <property type="evidence" value="ECO:0007669"/>
    <property type="project" value="TreeGrafter"/>
</dbReference>
<dbReference type="InterPro" id="IPR004910">
    <property type="entry name" value="Yippee/Mis18/Cereblon"/>
</dbReference>
<dbReference type="GO" id="GO:0000785">
    <property type="term" value="C:chromatin"/>
    <property type="evidence" value="ECO:0007669"/>
    <property type="project" value="TreeGrafter"/>
</dbReference>
<feature type="compositionally biased region" description="Low complexity" evidence="11">
    <location>
        <begin position="413"/>
        <end position="428"/>
    </location>
</feature>
<keyword evidence="7" id="KW-0862">Zinc</keyword>
<evidence type="ECO:0000256" key="3">
    <source>
        <dbReference type="ARBA" id="ARBA00022454"/>
    </source>
</evidence>
<evidence type="ECO:0000259" key="12">
    <source>
        <dbReference type="PROSITE" id="PS51793"/>
    </source>
</evidence>
<dbReference type="AlphaFoldDB" id="A0A8X7T805"/>
<feature type="compositionally biased region" description="Low complexity" evidence="11">
    <location>
        <begin position="348"/>
        <end position="362"/>
    </location>
</feature>
<feature type="compositionally biased region" description="Gly residues" evidence="11">
    <location>
        <begin position="674"/>
        <end position="683"/>
    </location>
</feature>
<sequence>MSRQLPPFVHRGSRAQSSAAGSVVGGSNRGGGGGGGGPRGVSSFLHSRASATPSLSQYYQPTVERRPHPLQQQAFYSDDFILNTAISHSPGPSQGQSRHHPGGNGGGPNSNGSMPPPPLQSRMDHSAHGRLEMPLGDASQEDPQAALVIQCPNCKLMLGDSFSWVDVFESLNLLVLSTASNRIRSDGELHPDDAGEGPSSLADQQKRRAAALQTSPEGDVDAASTWHTLRCECGTPLGRKYLSTSFPHLDQLRGNYSFYLQDIIVYQLGCFGANPDSQNGPYPRDGLYLKSMYPGGDGGQSAALMAEELNKMQMLLMSIGERLMRVEEKLQMGPPPPPPGQQRGIPVNFASSSSTAGFGGSSPAPSLLLNPLPTSASMGMHRVKLVPNAQDSFLPPRIVPRLTATPAPASGPSMGEMSASAEMSSSASKVGTSLTRSHQKGAQVSSRTTVSHNGHQDTSPYSSPHTPTPAPATQPSAASSRAQNTSSTTRVNSNSRPVSPVKTNAAVPDRHAVVSNDDVGGDEDDDDDEDAFDAIRPGNNASPSKRRRKDPPATASASTGQGRGSPASKPSTAAKGRGRKSGGGGAIGRSSLGPSTISRSPRVGTRGSVGVGGDHPDHDEEMMMVALDDEDDELAIGAEPSVVMDPMSDEDDEDEKVKVAGRQGRRKPATGTAGASGSGGNGEGRVTSVLDDRKAMPPPPLPGIRGASVPRSAKKSIAVA</sequence>
<evidence type="ECO:0000256" key="2">
    <source>
        <dbReference type="ARBA" id="ARBA00004584"/>
    </source>
</evidence>
<evidence type="ECO:0000256" key="10">
    <source>
        <dbReference type="ARBA" id="ARBA00023328"/>
    </source>
</evidence>
<comment type="subcellular location">
    <subcellularLocation>
        <location evidence="2">Chromosome</location>
        <location evidence="2">Centromere</location>
    </subcellularLocation>
    <subcellularLocation>
        <location evidence="1">Nucleus</location>
    </subcellularLocation>
</comment>
<keyword evidence="4" id="KW-0132">Cell division</keyword>
<dbReference type="GO" id="GO:0005634">
    <property type="term" value="C:nucleus"/>
    <property type="evidence" value="ECO:0007669"/>
    <property type="project" value="UniProtKB-SubCell"/>
</dbReference>
<reference evidence="13" key="2">
    <citation type="journal article" date="2019" name="IMA Fungus">
        <title>Genome sequencing and comparison of five Tilletia species to identify candidate genes for the detection of regulated species infecting wheat.</title>
        <authorList>
            <person name="Nguyen H.D.T."/>
            <person name="Sultana T."/>
            <person name="Kesanakurti P."/>
            <person name="Hambleton S."/>
        </authorList>
    </citation>
    <scope>NUCLEOTIDE SEQUENCE</scope>
    <source>
        <strain evidence="13">DAOMC 236422</strain>
    </source>
</reference>
<keyword evidence="6" id="KW-0498">Mitosis</keyword>
<gene>
    <name evidence="13" type="ORF">A4X09_0g451</name>
</gene>
<dbReference type="PANTHER" id="PTHR16431:SF1">
    <property type="entry name" value="NEUROGENIC PROTEIN MASTERMIND"/>
    <property type="match status" value="1"/>
</dbReference>
<evidence type="ECO:0000256" key="5">
    <source>
        <dbReference type="ARBA" id="ARBA00022723"/>
    </source>
</evidence>
<feature type="region of interest" description="Disordered" evidence="11">
    <location>
        <begin position="331"/>
        <end position="362"/>
    </location>
</feature>
<evidence type="ECO:0000256" key="1">
    <source>
        <dbReference type="ARBA" id="ARBA00004123"/>
    </source>
</evidence>
<evidence type="ECO:0000313" key="13">
    <source>
        <dbReference type="EMBL" id="KAE8271874.1"/>
    </source>
</evidence>
<keyword evidence="9" id="KW-0131">Cell cycle</keyword>
<reference evidence="13" key="1">
    <citation type="submission" date="2016-04" db="EMBL/GenBank/DDBJ databases">
        <authorList>
            <person name="Nguyen H.D."/>
            <person name="Samba Siva P."/>
            <person name="Cullis J."/>
            <person name="Levesque C.A."/>
            <person name="Hambleton S."/>
        </authorList>
    </citation>
    <scope>NUCLEOTIDE SEQUENCE</scope>
    <source>
        <strain evidence="13">DAOMC 236422</strain>
    </source>
</reference>
<dbReference type="PROSITE" id="PS51793">
    <property type="entry name" value="MIS18"/>
    <property type="match status" value="1"/>
</dbReference>
<feature type="region of interest" description="Disordered" evidence="11">
    <location>
        <begin position="1"/>
        <end position="46"/>
    </location>
</feature>
<dbReference type="GO" id="GO:0046872">
    <property type="term" value="F:metal ion binding"/>
    <property type="evidence" value="ECO:0007669"/>
    <property type="project" value="UniProtKB-KW"/>
</dbReference>
<feature type="region of interest" description="Disordered" evidence="11">
    <location>
        <begin position="85"/>
        <end position="124"/>
    </location>
</feature>
<feature type="region of interest" description="Disordered" evidence="11">
    <location>
        <begin position="184"/>
        <end position="219"/>
    </location>
</feature>
<dbReference type="GO" id="GO:0007059">
    <property type="term" value="P:chromosome segregation"/>
    <property type="evidence" value="ECO:0007669"/>
    <property type="project" value="TreeGrafter"/>
</dbReference>
<dbReference type="InterPro" id="IPR034752">
    <property type="entry name" value="Mis18"/>
</dbReference>
<evidence type="ECO:0000256" key="4">
    <source>
        <dbReference type="ARBA" id="ARBA00022618"/>
    </source>
</evidence>
<feature type="region of interest" description="Disordered" evidence="11">
    <location>
        <begin position="401"/>
        <end position="720"/>
    </location>
</feature>
<feature type="compositionally biased region" description="Basic and acidic residues" evidence="11">
    <location>
        <begin position="184"/>
        <end position="193"/>
    </location>
</feature>